<dbReference type="EMBL" id="CAUWAG010000007">
    <property type="protein sequence ID" value="CAJ2504773.1"/>
    <property type="molecule type" value="Genomic_DNA"/>
</dbReference>
<proteinExistence type="predicted"/>
<evidence type="ECO:0000313" key="3">
    <source>
        <dbReference type="Proteomes" id="UP001295740"/>
    </source>
</evidence>
<reference evidence="2" key="1">
    <citation type="submission" date="2023-10" db="EMBL/GenBank/DDBJ databases">
        <authorList>
            <person name="Hackl T."/>
        </authorList>
    </citation>
    <scope>NUCLEOTIDE SEQUENCE</scope>
</reference>
<dbReference type="AlphaFoldDB" id="A0AAI8VH34"/>
<feature type="signal peptide" evidence="1">
    <location>
        <begin position="1"/>
        <end position="20"/>
    </location>
</feature>
<gene>
    <name evidence="2" type="ORF">KHLLAP_LOCUS5241</name>
</gene>
<organism evidence="2 3">
    <name type="scientific">Anthostomella pinea</name>
    <dbReference type="NCBI Taxonomy" id="933095"/>
    <lineage>
        <taxon>Eukaryota</taxon>
        <taxon>Fungi</taxon>
        <taxon>Dikarya</taxon>
        <taxon>Ascomycota</taxon>
        <taxon>Pezizomycotina</taxon>
        <taxon>Sordariomycetes</taxon>
        <taxon>Xylariomycetidae</taxon>
        <taxon>Xylariales</taxon>
        <taxon>Xylariaceae</taxon>
        <taxon>Anthostomella</taxon>
    </lineage>
</organism>
<evidence type="ECO:0000256" key="1">
    <source>
        <dbReference type="SAM" id="SignalP"/>
    </source>
</evidence>
<accession>A0AAI8VH34</accession>
<keyword evidence="1" id="KW-0732">Signal</keyword>
<evidence type="ECO:0000313" key="2">
    <source>
        <dbReference type="EMBL" id="CAJ2504773.1"/>
    </source>
</evidence>
<sequence length="159" mass="17423">MKTFFANLVTLAVAALSVTARQTGEQGSAAAPAVKRESLSEVIDDMHPKTDSYFAPEIKHGQLQDKLFMFGADGSKEDGKHLDHDAFAQLKALLQPNQERAVRFSPAHNGDLFKRTCTDRTICEDPDECADGCNTCRIRTTSHTVDGKEVLIRLGECLA</sequence>
<name>A0AAI8VH34_9PEZI</name>
<dbReference type="Proteomes" id="UP001295740">
    <property type="component" value="Unassembled WGS sequence"/>
</dbReference>
<keyword evidence="3" id="KW-1185">Reference proteome</keyword>
<feature type="chain" id="PRO_5042535161" evidence="1">
    <location>
        <begin position="21"/>
        <end position="159"/>
    </location>
</feature>
<protein>
    <submittedName>
        <fullName evidence="2">Uu.00g121670.m01.CDS01</fullName>
    </submittedName>
</protein>
<comment type="caution">
    <text evidence="2">The sequence shown here is derived from an EMBL/GenBank/DDBJ whole genome shotgun (WGS) entry which is preliminary data.</text>
</comment>